<proteinExistence type="predicted"/>
<dbReference type="EMBL" id="JADYXP020000006">
    <property type="protein sequence ID" value="KAL0121878.1"/>
    <property type="molecule type" value="Genomic_DNA"/>
</dbReference>
<keyword evidence="2" id="KW-1185">Reference proteome</keyword>
<evidence type="ECO:0000313" key="1">
    <source>
        <dbReference type="EMBL" id="KAL0121878.1"/>
    </source>
</evidence>
<accession>A0AAW2G2V2</accession>
<reference evidence="1 2" key="1">
    <citation type="submission" date="2023-03" db="EMBL/GenBank/DDBJ databases">
        <title>High recombination rates correlate with genetic variation in Cardiocondyla obscurior ants.</title>
        <authorList>
            <person name="Errbii M."/>
        </authorList>
    </citation>
    <scope>NUCLEOTIDE SEQUENCE [LARGE SCALE GENOMIC DNA]</scope>
    <source>
        <strain evidence="1">Alpha-2009</strain>
        <tissue evidence="1">Whole body</tissue>
    </source>
</reference>
<sequence length="68" mass="7567">MVVPGATWYYIIDRSTSSVPISCRNIRRSPGTTGAISLLEGIEKSAIKNLRSEVEDERKGRRCKNGEI</sequence>
<comment type="caution">
    <text evidence="1">The sequence shown here is derived from an EMBL/GenBank/DDBJ whole genome shotgun (WGS) entry which is preliminary data.</text>
</comment>
<gene>
    <name evidence="1" type="ORF">PUN28_006988</name>
</gene>
<protein>
    <submittedName>
        <fullName evidence="1">Uncharacterized protein</fullName>
    </submittedName>
</protein>
<organism evidence="1 2">
    <name type="scientific">Cardiocondyla obscurior</name>
    <dbReference type="NCBI Taxonomy" id="286306"/>
    <lineage>
        <taxon>Eukaryota</taxon>
        <taxon>Metazoa</taxon>
        <taxon>Ecdysozoa</taxon>
        <taxon>Arthropoda</taxon>
        <taxon>Hexapoda</taxon>
        <taxon>Insecta</taxon>
        <taxon>Pterygota</taxon>
        <taxon>Neoptera</taxon>
        <taxon>Endopterygota</taxon>
        <taxon>Hymenoptera</taxon>
        <taxon>Apocrita</taxon>
        <taxon>Aculeata</taxon>
        <taxon>Formicoidea</taxon>
        <taxon>Formicidae</taxon>
        <taxon>Myrmicinae</taxon>
        <taxon>Cardiocondyla</taxon>
    </lineage>
</organism>
<evidence type="ECO:0000313" key="2">
    <source>
        <dbReference type="Proteomes" id="UP001430953"/>
    </source>
</evidence>
<dbReference type="Proteomes" id="UP001430953">
    <property type="component" value="Unassembled WGS sequence"/>
</dbReference>
<dbReference type="AlphaFoldDB" id="A0AAW2G2V2"/>
<name>A0AAW2G2V2_9HYME</name>